<dbReference type="GO" id="GO:0005249">
    <property type="term" value="F:voltage-gated potassium channel activity"/>
    <property type="evidence" value="ECO:0007669"/>
    <property type="project" value="TreeGrafter"/>
</dbReference>
<feature type="transmembrane region" description="Helical" evidence="7">
    <location>
        <begin position="196"/>
        <end position="213"/>
    </location>
</feature>
<evidence type="ECO:0000313" key="9">
    <source>
        <dbReference type="EMBL" id="CAE7467510.1"/>
    </source>
</evidence>
<evidence type="ECO:0000259" key="8">
    <source>
        <dbReference type="PROSITE" id="PS50042"/>
    </source>
</evidence>
<proteinExistence type="predicted"/>
<keyword evidence="2" id="KW-0813">Transport</keyword>
<dbReference type="PANTHER" id="PTHR45689:SF5">
    <property type="entry name" value="I[[H]] CHANNEL, ISOFORM E"/>
    <property type="match status" value="1"/>
</dbReference>
<keyword evidence="5" id="KW-0406">Ion transport</keyword>
<accession>A0A812S8J4</accession>
<evidence type="ECO:0000256" key="2">
    <source>
        <dbReference type="ARBA" id="ARBA00022448"/>
    </source>
</evidence>
<dbReference type="Proteomes" id="UP000604046">
    <property type="component" value="Unassembled WGS sequence"/>
</dbReference>
<evidence type="ECO:0000256" key="5">
    <source>
        <dbReference type="ARBA" id="ARBA00023065"/>
    </source>
</evidence>
<name>A0A812S8J4_9DINO</name>
<comment type="subcellular location">
    <subcellularLocation>
        <location evidence="1">Membrane</location>
        <topology evidence="1">Multi-pass membrane protein</topology>
    </subcellularLocation>
</comment>
<organism evidence="9 10">
    <name type="scientific">Symbiodinium natans</name>
    <dbReference type="NCBI Taxonomy" id="878477"/>
    <lineage>
        <taxon>Eukaryota</taxon>
        <taxon>Sar</taxon>
        <taxon>Alveolata</taxon>
        <taxon>Dinophyceae</taxon>
        <taxon>Suessiales</taxon>
        <taxon>Symbiodiniaceae</taxon>
        <taxon>Symbiodinium</taxon>
    </lineage>
</organism>
<dbReference type="Pfam" id="PF00520">
    <property type="entry name" value="Ion_trans"/>
    <property type="match status" value="1"/>
</dbReference>
<dbReference type="PANTHER" id="PTHR45689">
    <property type="entry name" value="I[[H]] CHANNEL, ISOFORM E"/>
    <property type="match status" value="1"/>
</dbReference>
<dbReference type="Pfam" id="PF20717">
    <property type="entry name" value="DUF6829"/>
    <property type="match status" value="1"/>
</dbReference>
<evidence type="ECO:0000313" key="10">
    <source>
        <dbReference type="Proteomes" id="UP000604046"/>
    </source>
</evidence>
<dbReference type="AlphaFoldDB" id="A0A812S8J4"/>
<dbReference type="GO" id="GO:0003254">
    <property type="term" value="P:regulation of membrane depolarization"/>
    <property type="evidence" value="ECO:0007669"/>
    <property type="project" value="TreeGrafter"/>
</dbReference>
<sequence length="1153" mass="128775">MTDRNGGAKDSKGTGLAVQSLRDAVAAFHQQIQCKLNELEVAIAHVDFEIPFVATKQPEKVFVVEATEPDVLKQRESITRLEAETFRLHPSCTRVGASEGKSRLHGRWMELSTQLSSVLAASQPRRGVNTVIEGSRSLSLPVRMREHWLRQPLHPEGLFRISWDTLALVLVMLDGFLTPIAIAWDLNTDSNPVFQASFFSSFVFWLLDILLNFNTSVYVRGNLIHSRATIAFQYLKTWLVFDLLLILLDCLNVFTQSARDISALRLATVARLVRALRLVRLLKMSRLHDMIQEVAASSGRQWIMLVIAIANTACRILVVAHILACFWIWLGRWVEQSDGVSWIELSGAMNLEIHVQWLHSLRYVINSPSPPTIAPNSAIERVFDITAYMFSLLVIGSAISAIAGTLNDLRAMNEARARQRREVRLYLTSQNARYELVGRVMKFVDYKLEKMTAFSFDESLISPTLYTELFVGQRGKFLSKLPIFSLTLEIFSDVFAHVCTTLRKQVYEKGELVFAAGAWAGSLHMTTAGVYTLSDISTEQDDRILKGEEVHWFAELSLYAETSIHVSTLRAKNIAELFPLSGDDFVSAVRDSPACSAMFCEYARDFIAKQRGISDTHEDQIRYAYSCCQKNQCYQELHPDQRKLFENIDILKAVMAESGVESFPEMHSKICVDEEATDLDAVKRLLASLSDAGHALGPLGADELSQQLQRLLPELHPSLGAYAVFEEAAERTRAESACISILALLANRYDIYTKAQGAGKLLHLQWEQLQEIVRWINPTEKHVHAVLVLLAMRGLGKSKALLSQVPDQDQQPERAILYLMSEQHNVVPSAAKLDAEGVALLQDTLRHHEAFKLAQMLQGENVPASIAELQGCFLHSSDTSDSRAFQFYVLFLLGFMSGIAGGPGSKFMTARNAEAVISCVCILQRLLEATPMGIYWGYLSARAGSLGLPCTSAEDLALVRLACLSRLQDRDGYVALRRAWCTCTQPERVRLQEHLLADGIADRALVLEFLPDCMSHAKSNRLIGLSVFLHVLVDLLANLTVIIDSSPSMDGKKLIHVDLSDMSAFTMAVQNGFVFRTCISRCDFHIGDKVRVQMTSENWGRAQDAETDTTNLSLSMQEILLQQQAVMGHFSIEQAPLWSLSRAPKNGVMEVSC</sequence>
<evidence type="ECO:0000256" key="4">
    <source>
        <dbReference type="ARBA" id="ARBA00022989"/>
    </source>
</evidence>
<dbReference type="InterPro" id="IPR005821">
    <property type="entry name" value="Ion_trans_dom"/>
</dbReference>
<evidence type="ECO:0000256" key="7">
    <source>
        <dbReference type="SAM" id="Phobius"/>
    </source>
</evidence>
<feature type="transmembrane region" description="Helical" evidence="7">
    <location>
        <begin position="302"/>
        <end position="330"/>
    </location>
</feature>
<dbReference type="EMBL" id="CAJNDS010002419">
    <property type="protein sequence ID" value="CAE7467510.1"/>
    <property type="molecule type" value="Genomic_DNA"/>
</dbReference>
<dbReference type="InterPro" id="IPR000595">
    <property type="entry name" value="cNMP-bd_dom"/>
</dbReference>
<evidence type="ECO:0000256" key="1">
    <source>
        <dbReference type="ARBA" id="ARBA00004141"/>
    </source>
</evidence>
<keyword evidence="3 7" id="KW-0812">Transmembrane</keyword>
<dbReference type="GO" id="GO:0098855">
    <property type="term" value="C:HCN channel complex"/>
    <property type="evidence" value="ECO:0007669"/>
    <property type="project" value="TreeGrafter"/>
</dbReference>
<dbReference type="InterPro" id="IPR018490">
    <property type="entry name" value="cNMP-bd_dom_sf"/>
</dbReference>
<evidence type="ECO:0000256" key="3">
    <source>
        <dbReference type="ARBA" id="ARBA00022692"/>
    </source>
</evidence>
<dbReference type="InterPro" id="IPR014710">
    <property type="entry name" value="RmlC-like_jellyroll"/>
</dbReference>
<reference evidence="9" key="1">
    <citation type="submission" date="2021-02" db="EMBL/GenBank/DDBJ databases">
        <authorList>
            <person name="Dougan E. K."/>
            <person name="Rhodes N."/>
            <person name="Thang M."/>
            <person name="Chan C."/>
        </authorList>
    </citation>
    <scope>NUCLEOTIDE SEQUENCE</scope>
</reference>
<dbReference type="InterPro" id="IPR051413">
    <property type="entry name" value="K/Na_HCN_channel"/>
</dbReference>
<dbReference type="SUPFAM" id="SSF81324">
    <property type="entry name" value="Voltage-gated potassium channels"/>
    <property type="match status" value="1"/>
</dbReference>
<dbReference type="Gene3D" id="2.60.120.10">
    <property type="entry name" value="Jelly Rolls"/>
    <property type="match status" value="1"/>
</dbReference>
<protein>
    <submittedName>
        <fullName evidence="9">Hcn4 protein</fullName>
    </submittedName>
</protein>
<dbReference type="SUPFAM" id="SSF51206">
    <property type="entry name" value="cAMP-binding domain-like"/>
    <property type="match status" value="1"/>
</dbReference>
<keyword evidence="10" id="KW-1185">Reference proteome</keyword>
<feature type="transmembrane region" description="Helical" evidence="7">
    <location>
        <begin position="166"/>
        <end position="184"/>
    </location>
</feature>
<keyword evidence="4 7" id="KW-1133">Transmembrane helix</keyword>
<feature type="transmembrane region" description="Helical" evidence="7">
    <location>
        <begin position="385"/>
        <end position="406"/>
    </location>
</feature>
<dbReference type="OrthoDB" id="47172at2759"/>
<evidence type="ECO:0000256" key="6">
    <source>
        <dbReference type="ARBA" id="ARBA00023136"/>
    </source>
</evidence>
<keyword evidence="6 7" id="KW-0472">Membrane</keyword>
<feature type="transmembrane region" description="Helical" evidence="7">
    <location>
        <begin position="512"/>
        <end position="533"/>
    </location>
</feature>
<dbReference type="GO" id="GO:0035725">
    <property type="term" value="P:sodium ion transmembrane transport"/>
    <property type="evidence" value="ECO:0007669"/>
    <property type="project" value="TreeGrafter"/>
</dbReference>
<feature type="domain" description="Cyclic nucleotide-binding" evidence="8">
    <location>
        <begin position="486"/>
        <end position="585"/>
    </location>
</feature>
<dbReference type="Gene3D" id="1.10.287.70">
    <property type="match status" value="1"/>
</dbReference>
<dbReference type="PROSITE" id="PS50042">
    <property type="entry name" value="CNMP_BINDING_3"/>
    <property type="match status" value="1"/>
</dbReference>
<gene>
    <name evidence="9" type="primary">Hcn4</name>
    <name evidence="9" type="ORF">SNAT2548_LOCUS26149</name>
</gene>
<dbReference type="InterPro" id="IPR049232">
    <property type="entry name" value="DUF6829"/>
</dbReference>
<comment type="caution">
    <text evidence="9">The sequence shown here is derived from an EMBL/GenBank/DDBJ whole genome shotgun (WGS) entry which is preliminary data.</text>
</comment>